<dbReference type="Pfam" id="PF01877">
    <property type="entry name" value="RNA_binding"/>
    <property type="match status" value="1"/>
</dbReference>
<dbReference type="EMBL" id="JAGVSJ010000009">
    <property type="protein sequence ID" value="MBX8631787.1"/>
    <property type="molecule type" value="Genomic_DNA"/>
</dbReference>
<name>A0A8J7YJF1_9ARCH</name>
<dbReference type="InterPro" id="IPR002739">
    <property type="entry name" value="PAB1135-like"/>
</dbReference>
<dbReference type="PANTHER" id="PTHR39652:SF1">
    <property type="entry name" value="UPF0201 PROTEIN TK1335"/>
    <property type="match status" value="1"/>
</dbReference>
<dbReference type="InterPro" id="IPR022803">
    <property type="entry name" value="Ribosomal_uL5_dom_sf"/>
</dbReference>
<reference evidence="1" key="1">
    <citation type="submission" date="2021-04" db="EMBL/GenBank/DDBJ databases">
        <title>Genomic insights into ecological role and evolution of a novel Thermoplasmata order Candidatus Sysuiplasmatales.</title>
        <authorList>
            <person name="Yuan Y."/>
        </authorList>
    </citation>
    <scope>NUCLEOTIDE SEQUENCE</scope>
    <source>
        <strain evidence="1">YP2-bin.285</strain>
    </source>
</reference>
<dbReference type="Gene3D" id="3.30.1440.10">
    <property type="match status" value="1"/>
</dbReference>
<sequence>MASFYVISEIYPTEDAEKVRISVINLFPETNIIIREGRLEGEIKDIQHLMNMVIEQKIRYAFLESIHRHSDIASFSISLNKQAAFAGKVNLVDEPKPLGEIVFRGEVREPVIYFEKMLGIQGYISAREQTTSATHNGGQARSHL</sequence>
<evidence type="ECO:0000313" key="2">
    <source>
        <dbReference type="Proteomes" id="UP000716004"/>
    </source>
</evidence>
<dbReference type="SUPFAM" id="SSF55282">
    <property type="entry name" value="RL5-like"/>
    <property type="match status" value="1"/>
</dbReference>
<dbReference type="Proteomes" id="UP000716004">
    <property type="component" value="Unassembled WGS sequence"/>
</dbReference>
<evidence type="ECO:0000313" key="1">
    <source>
        <dbReference type="EMBL" id="MBX8631787.1"/>
    </source>
</evidence>
<organism evidence="1 2">
    <name type="scientific">Candidatus Sysuiplasma superficiale</name>
    <dbReference type="NCBI Taxonomy" id="2823368"/>
    <lineage>
        <taxon>Archaea</taxon>
        <taxon>Methanobacteriati</taxon>
        <taxon>Thermoplasmatota</taxon>
        <taxon>Thermoplasmata</taxon>
        <taxon>Candidatus Sysuiplasmatales</taxon>
        <taxon>Candidatus Sysuiplasmataceae</taxon>
        <taxon>Candidatus Sysuiplasma</taxon>
    </lineage>
</organism>
<protein>
    <submittedName>
        <fullName evidence="1">Uncharacterized protein</fullName>
    </submittedName>
</protein>
<gene>
    <name evidence="1" type="ORF">J9259_04610</name>
</gene>
<accession>A0A8J7YJF1</accession>
<comment type="caution">
    <text evidence="1">The sequence shown here is derived from an EMBL/GenBank/DDBJ whole genome shotgun (WGS) entry which is preliminary data.</text>
</comment>
<dbReference type="AlphaFoldDB" id="A0A8J7YJF1"/>
<proteinExistence type="predicted"/>
<dbReference type="PANTHER" id="PTHR39652">
    <property type="entry name" value="UPF0201 PROTEIN TK1335"/>
    <property type="match status" value="1"/>
</dbReference>